<keyword evidence="2" id="KW-1185">Reference proteome</keyword>
<proteinExistence type="predicted"/>
<dbReference type="EMBL" id="CAXJRC010000043">
    <property type="protein sequence ID" value="CAL2108017.1"/>
    <property type="molecule type" value="Genomic_DNA"/>
</dbReference>
<protein>
    <recommendedName>
        <fullName evidence="3">Spheroidene monooxygenase</fullName>
    </recommendedName>
</protein>
<name>A0ABM9PQH7_9FLAO</name>
<evidence type="ECO:0008006" key="3">
    <source>
        <dbReference type="Google" id="ProtNLM"/>
    </source>
</evidence>
<gene>
    <name evidence="1" type="ORF">T190115A13A_60012</name>
</gene>
<sequence>MTVNLPQPTTIMSIFSYHLIKIPITLAIKGFFSSPIHKETKGLIHAEYMTAMTLGSPILSSSRFLIKQVAIFAQWENEKELENYLKNEKFGKILAKGWHVRLGFMREWGKISGFKIPEQKAKLENSSFPVVAVTIARMKPLAVPRFIHWGRPVEKLVRDHTGTLLSLASFKFPNTVSTFSIWKTEKEMTNMVHGHSEMPKPKRHLNAMKERERKNFHFEFTTLRFKPLSEFGVWDKKENYIPNL</sequence>
<dbReference type="CDD" id="cd21650">
    <property type="entry name" value="CrtA-like"/>
    <property type="match status" value="1"/>
</dbReference>
<evidence type="ECO:0000313" key="2">
    <source>
        <dbReference type="Proteomes" id="UP001497602"/>
    </source>
</evidence>
<accession>A0ABM9PQH7</accession>
<dbReference type="Proteomes" id="UP001497602">
    <property type="component" value="Unassembled WGS sequence"/>
</dbReference>
<organism evidence="1 2">
    <name type="scientific">Tenacibaculum vairaonense</name>
    <dbReference type="NCBI Taxonomy" id="3137860"/>
    <lineage>
        <taxon>Bacteria</taxon>
        <taxon>Pseudomonadati</taxon>
        <taxon>Bacteroidota</taxon>
        <taxon>Flavobacteriia</taxon>
        <taxon>Flavobacteriales</taxon>
        <taxon>Flavobacteriaceae</taxon>
        <taxon>Tenacibaculum</taxon>
    </lineage>
</organism>
<comment type="caution">
    <text evidence="1">The sequence shown here is derived from an EMBL/GenBank/DDBJ whole genome shotgun (WGS) entry which is preliminary data.</text>
</comment>
<reference evidence="1 2" key="1">
    <citation type="submission" date="2024-05" db="EMBL/GenBank/DDBJ databases">
        <authorList>
            <person name="Duchaud E."/>
        </authorList>
    </citation>
    <scope>NUCLEOTIDE SEQUENCE [LARGE SCALE GENOMIC DNA]</scope>
    <source>
        <strain evidence="1">Ena-SAMPLE-TAB-13-05-2024-13:56:06:370-140305</strain>
    </source>
</reference>
<evidence type="ECO:0000313" key="1">
    <source>
        <dbReference type="EMBL" id="CAL2108017.1"/>
    </source>
</evidence>
<dbReference type="InterPro" id="IPR049574">
    <property type="entry name" value="CrtA-like"/>
</dbReference>